<dbReference type="AlphaFoldDB" id="A0A816S720"/>
<dbReference type="SMART" id="SM00028">
    <property type="entry name" value="TPR"/>
    <property type="match status" value="6"/>
</dbReference>
<dbReference type="InterPro" id="IPR011990">
    <property type="entry name" value="TPR-like_helical_dom_sf"/>
</dbReference>
<comment type="caution">
    <text evidence="4">The sequence shown here is derived from an EMBL/GenBank/DDBJ whole genome shotgun (WGS) entry which is preliminary data.</text>
</comment>
<dbReference type="PROSITE" id="PS50293">
    <property type="entry name" value="TPR_REGION"/>
    <property type="match status" value="2"/>
</dbReference>
<proteinExistence type="predicted"/>
<evidence type="ECO:0000313" key="5">
    <source>
        <dbReference type="Proteomes" id="UP000663856"/>
    </source>
</evidence>
<name>A0A816S720_9BILA</name>
<dbReference type="Pfam" id="PF13424">
    <property type="entry name" value="TPR_12"/>
    <property type="match status" value="2"/>
</dbReference>
<dbReference type="PANTHER" id="PTHR45641">
    <property type="entry name" value="TETRATRICOPEPTIDE REPEAT PROTEIN (AFU_ORTHOLOGUE AFUA_6G03870)"/>
    <property type="match status" value="1"/>
</dbReference>
<dbReference type="EMBL" id="CAJNRF010006756">
    <property type="protein sequence ID" value="CAF2084467.1"/>
    <property type="molecule type" value="Genomic_DNA"/>
</dbReference>
<evidence type="ECO:0000256" key="2">
    <source>
        <dbReference type="ARBA" id="ARBA00022803"/>
    </source>
</evidence>
<dbReference type="PROSITE" id="PS50005">
    <property type="entry name" value="TPR"/>
    <property type="match status" value="3"/>
</dbReference>
<reference evidence="4" key="1">
    <citation type="submission" date="2021-02" db="EMBL/GenBank/DDBJ databases">
        <authorList>
            <person name="Nowell W R."/>
        </authorList>
    </citation>
    <scope>NUCLEOTIDE SEQUENCE</scope>
</reference>
<dbReference type="SUPFAM" id="SSF56399">
    <property type="entry name" value="ADP-ribosylation"/>
    <property type="match status" value="1"/>
</dbReference>
<evidence type="ECO:0000256" key="1">
    <source>
        <dbReference type="ARBA" id="ARBA00022737"/>
    </source>
</evidence>
<feature type="repeat" description="TPR" evidence="3">
    <location>
        <begin position="577"/>
        <end position="610"/>
    </location>
</feature>
<dbReference type="Proteomes" id="UP000663856">
    <property type="component" value="Unassembled WGS sequence"/>
</dbReference>
<dbReference type="InterPro" id="IPR019734">
    <property type="entry name" value="TPR_rpt"/>
</dbReference>
<organism evidence="4 5">
    <name type="scientific">Rotaria magnacalcarata</name>
    <dbReference type="NCBI Taxonomy" id="392030"/>
    <lineage>
        <taxon>Eukaryota</taxon>
        <taxon>Metazoa</taxon>
        <taxon>Spiralia</taxon>
        <taxon>Gnathifera</taxon>
        <taxon>Rotifera</taxon>
        <taxon>Eurotatoria</taxon>
        <taxon>Bdelloidea</taxon>
        <taxon>Philodinida</taxon>
        <taxon>Philodinidae</taxon>
        <taxon>Rotaria</taxon>
    </lineage>
</organism>
<keyword evidence="2 3" id="KW-0802">TPR repeat</keyword>
<evidence type="ECO:0000256" key="3">
    <source>
        <dbReference type="PROSITE-ProRule" id="PRU00339"/>
    </source>
</evidence>
<gene>
    <name evidence="4" type="ORF">WKI299_LOCUS16849</name>
</gene>
<dbReference type="PANTHER" id="PTHR45641:SF19">
    <property type="entry name" value="NEPHROCYSTIN-3"/>
    <property type="match status" value="1"/>
</dbReference>
<accession>A0A816S720</accession>
<keyword evidence="1" id="KW-0677">Repeat</keyword>
<feature type="repeat" description="TPR" evidence="3">
    <location>
        <begin position="493"/>
        <end position="526"/>
    </location>
</feature>
<dbReference type="SUPFAM" id="SSF48452">
    <property type="entry name" value="TPR-like"/>
    <property type="match status" value="1"/>
</dbReference>
<dbReference type="Gene3D" id="1.25.40.10">
    <property type="entry name" value="Tetratricopeptide repeat domain"/>
    <property type="match status" value="2"/>
</dbReference>
<sequence length="675" mass="79493">MTPVTESSSSDKARSVACEDNCFGAYNLIWLDRLINSPKYLDKQKELRLSINYLQTFDEVGECIKHIQSVSSQHRLIVIVNDDFCQQLIPEVHGLPQVFSIHIYCENKQHDYQQNKLYSKVKSGYDQFNDVINRIGFDQSKRIEDRCDQPMLINVCNLNNNHELSTTEMNGQFVQSQLLIASLLKMETTSTDQKEFICKCRELYKDNKTQLHFVDEFERDYSSDFSLWWYTRETFLYHLLNQALRVQDIDLLFYFGFFIRDLEEQLRELRQNQYSSPIHIYRAQLISIEELNLLKNSKNKLVSMNSFLSTTFDLKLALFYLGSPTNDDKFQRILFEMNADPRQDNIKPFADISRRSVFKQEEEILLMPGSIFRLENISCDDNKIWHIKMNLCSDNECELQTIFSHMANQYDSTSTKLTLFGNVLIDMAKFDYAEKYLCRRLKQISSEHKDSYKCYHALGKVSFEKGEYEKSINYLVESREILQKRRSNDFRIAYIYNSMGEVYQKKGEIKEALQSYEKALDIFKQTFADDHENIAWCYNNLGIIYLEQKNFSEALQYLTKALNIKQGKLPDGHPCLGNTYNNLGNVHYFRHEYEQALKKYQLSYEIFKKSLSPGHPSIAKVLKNIGTIYEVKKAFIKAKMHYEKAFLIRQQILKPEHPDLIEISKDIERVSLNIQ</sequence>
<evidence type="ECO:0000313" key="4">
    <source>
        <dbReference type="EMBL" id="CAF2084467.1"/>
    </source>
</evidence>
<protein>
    <submittedName>
        <fullName evidence="4">Uncharacterized protein</fullName>
    </submittedName>
</protein>
<dbReference type="PROSITE" id="PS51996">
    <property type="entry name" value="TR_MART"/>
    <property type="match status" value="1"/>
</dbReference>
<dbReference type="Gene3D" id="3.90.176.10">
    <property type="entry name" value="Toxin ADP-ribosyltransferase, Chain A, domain 1"/>
    <property type="match status" value="1"/>
</dbReference>
<feature type="repeat" description="TPR" evidence="3">
    <location>
        <begin position="535"/>
        <end position="568"/>
    </location>
</feature>